<keyword evidence="1 3" id="KW-0175">Coiled coil</keyword>
<dbReference type="InterPro" id="IPR003798">
    <property type="entry name" value="DNA_recombination_RmuC"/>
</dbReference>
<evidence type="ECO:0000256" key="2">
    <source>
        <dbReference type="ARBA" id="ARBA00023172"/>
    </source>
</evidence>
<protein>
    <submittedName>
        <fullName evidence="5">DNA recombination protein RmuC</fullName>
    </submittedName>
</protein>
<accession>A0A1W1BG43</accession>
<evidence type="ECO:0000256" key="3">
    <source>
        <dbReference type="SAM" id="Coils"/>
    </source>
</evidence>
<dbReference type="EMBL" id="FPHI01000004">
    <property type="protein sequence ID" value="SFV52502.1"/>
    <property type="molecule type" value="Genomic_DNA"/>
</dbReference>
<feature type="coiled-coil region" evidence="3">
    <location>
        <begin position="231"/>
        <end position="258"/>
    </location>
</feature>
<feature type="coiled-coil region" evidence="3">
    <location>
        <begin position="91"/>
        <end position="153"/>
    </location>
</feature>
<dbReference type="AlphaFoldDB" id="A0A1W1BG43"/>
<organism evidence="5">
    <name type="scientific">hydrothermal vent metagenome</name>
    <dbReference type="NCBI Taxonomy" id="652676"/>
    <lineage>
        <taxon>unclassified sequences</taxon>
        <taxon>metagenomes</taxon>
        <taxon>ecological metagenomes</taxon>
    </lineage>
</organism>
<evidence type="ECO:0000256" key="4">
    <source>
        <dbReference type="SAM" id="Phobius"/>
    </source>
</evidence>
<evidence type="ECO:0000313" key="5">
    <source>
        <dbReference type="EMBL" id="SFV52502.1"/>
    </source>
</evidence>
<keyword evidence="4" id="KW-0472">Membrane</keyword>
<evidence type="ECO:0000256" key="1">
    <source>
        <dbReference type="ARBA" id="ARBA00023054"/>
    </source>
</evidence>
<name>A0A1W1BG43_9ZZZZ</name>
<keyword evidence="4" id="KW-0812">Transmembrane</keyword>
<reference evidence="5" key="1">
    <citation type="submission" date="2016-10" db="EMBL/GenBank/DDBJ databases">
        <authorList>
            <person name="de Groot N.N."/>
        </authorList>
    </citation>
    <scope>NUCLEOTIDE SEQUENCE</scope>
</reference>
<keyword evidence="4" id="KW-1133">Transmembrane helix</keyword>
<dbReference type="PANTHER" id="PTHR30563">
    <property type="entry name" value="DNA RECOMBINATION PROTEIN RMUC"/>
    <property type="match status" value="1"/>
</dbReference>
<proteinExistence type="predicted"/>
<keyword evidence="2" id="KW-0233">DNA recombination</keyword>
<dbReference type="Pfam" id="PF02646">
    <property type="entry name" value="RmuC"/>
    <property type="match status" value="1"/>
</dbReference>
<sequence>MNELITKIEGDSTLMLIAIIAVVVLLVIVLTVVVSSMRVKTYKDRWWNVTVDNKEKTAYILTIEQELQAYKIKNASNAQELLHFSETKVRLKTAQEVFATLQKEFNALEKELSQVKAKLESTEQMYAALLEEHKVLQQKNEMLQEDNSRYRTNNARLLMKLESEERYASSQKEMMSSHKQEIKTELEALAKKVFEGNSQKFAEFSKENLDSMIKPLQTQISEFKKQVADTYNMESQERAVLKNEINSLKKLNEKISKDAINLTNALKGESKQQGIWGEMVLEHVLEASGLRKGYEFQREVSLKTDDNETLRPDVVVHLPDNRDLIIDAKTSLVAYERYVNASNDKEKEQYLKAHLESIRFHVKELSKKNYERLKEVNTLDFIFMFMPIEGALAVALEHDNSIYDNAFKNKILLVGPTTLLVAMRAVENVWKFERQNQNAQEIARRAGAMYDKFVGFSEDLMKISKQIDGIQGSFSAARNKLSSGKGNLVRQVEQIKELGAQTSKKIPKELRGGKRE</sequence>
<dbReference type="GO" id="GO:0006310">
    <property type="term" value="P:DNA recombination"/>
    <property type="evidence" value="ECO:0007669"/>
    <property type="project" value="UniProtKB-KW"/>
</dbReference>
<feature type="transmembrane region" description="Helical" evidence="4">
    <location>
        <begin position="12"/>
        <end position="35"/>
    </location>
</feature>
<dbReference type="PANTHER" id="PTHR30563:SF0">
    <property type="entry name" value="DNA RECOMBINATION PROTEIN RMUC"/>
    <property type="match status" value="1"/>
</dbReference>
<gene>
    <name evidence="5" type="ORF">MNB_SV-3-953</name>
</gene>